<keyword evidence="8 11" id="KW-0067">ATP-binding</keyword>
<reference evidence="15" key="2">
    <citation type="submission" date="2012-03" db="EMBL/GenBank/DDBJ databases">
        <title>The complete genome sequence of the pioneer microbe on fresh volcanic deposit, Leptospirillum ferrooxidans strain C2-3.</title>
        <authorList>
            <person name="Fujimura R."/>
            <person name="Sato Y."/>
            <person name="Nishizawa T."/>
            <person name="Nanba K."/>
            <person name="Oshima K."/>
            <person name="Hattori M."/>
            <person name="Kamijo T."/>
            <person name="Ohta H."/>
        </authorList>
    </citation>
    <scope>NUCLEOTIDE SEQUENCE [LARGE SCALE GENOMIC DNA]</scope>
    <source>
        <strain evidence="15">C2-3</strain>
    </source>
</reference>
<dbReference type="SMART" id="SM00382">
    <property type="entry name" value="AAA"/>
    <property type="match status" value="1"/>
</dbReference>
<dbReference type="Pfam" id="PF12169">
    <property type="entry name" value="DNA_pol3_gamma3"/>
    <property type="match status" value="1"/>
</dbReference>
<dbReference type="GO" id="GO:0009360">
    <property type="term" value="C:DNA polymerase III complex"/>
    <property type="evidence" value="ECO:0007669"/>
    <property type="project" value="InterPro"/>
</dbReference>
<evidence type="ECO:0000259" key="13">
    <source>
        <dbReference type="SMART" id="SM00382"/>
    </source>
</evidence>
<dbReference type="GO" id="GO:0046872">
    <property type="term" value="F:metal ion binding"/>
    <property type="evidence" value="ECO:0007669"/>
    <property type="project" value="UniProtKB-KW"/>
</dbReference>
<dbReference type="Proteomes" id="UP000007382">
    <property type="component" value="Chromosome"/>
</dbReference>
<evidence type="ECO:0000256" key="6">
    <source>
        <dbReference type="ARBA" id="ARBA00022741"/>
    </source>
</evidence>
<dbReference type="STRING" id="1162668.LFE_0225"/>
<dbReference type="eggNOG" id="COG2812">
    <property type="taxonomic scope" value="Bacteria"/>
</dbReference>
<evidence type="ECO:0000256" key="2">
    <source>
        <dbReference type="ARBA" id="ARBA00022679"/>
    </source>
</evidence>
<dbReference type="EC" id="2.7.7.7" evidence="11"/>
<evidence type="ECO:0000256" key="11">
    <source>
        <dbReference type="RuleBase" id="RU364063"/>
    </source>
</evidence>
<evidence type="ECO:0000256" key="12">
    <source>
        <dbReference type="SAM" id="MobiDB-lite"/>
    </source>
</evidence>
<keyword evidence="6 11" id="KW-0547">Nucleotide-binding</keyword>
<dbReference type="PATRIC" id="fig|1162668.3.peg.262"/>
<dbReference type="CDD" id="cd00009">
    <property type="entry name" value="AAA"/>
    <property type="match status" value="1"/>
</dbReference>
<keyword evidence="4 11" id="KW-0235">DNA replication</keyword>
<comment type="catalytic activity">
    <reaction evidence="10 11">
        <text>DNA(n) + a 2'-deoxyribonucleoside 5'-triphosphate = DNA(n+1) + diphosphate</text>
        <dbReference type="Rhea" id="RHEA:22508"/>
        <dbReference type="Rhea" id="RHEA-COMP:17339"/>
        <dbReference type="Rhea" id="RHEA-COMP:17340"/>
        <dbReference type="ChEBI" id="CHEBI:33019"/>
        <dbReference type="ChEBI" id="CHEBI:61560"/>
        <dbReference type="ChEBI" id="CHEBI:173112"/>
        <dbReference type="EC" id="2.7.7.7"/>
    </reaction>
</comment>
<keyword evidence="5" id="KW-0479">Metal-binding</keyword>
<dbReference type="SUPFAM" id="SSF52540">
    <property type="entry name" value="P-loop containing nucleoside triphosphate hydrolases"/>
    <property type="match status" value="1"/>
</dbReference>
<dbReference type="PRINTS" id="PR00300">
    <property type="entry name" value="CLPPROTEASEA"/>
</dbReference>
<dbReference type="InterPro" id="IPR050238">
    <property type="entry name" value="DNA_Rep/Repair_Clamp_Loader"/>
</dbReference>
<feature type="region of interest" description="Disordered" evidence="12">
    <location>
        <begin position="381"/>
        <end position="420"/>
    </location>
</feature>
<keyword evidence="2 11" id="KW-0808">Transferase</keyword>
<dbReference type="InterPro" id="IPR022754">
    <property type="entry name" value="DNA_pol_III_gamma-3"/>
</dbReference>
<dbReference type="KEGG" id="lfc:LFE_0225"/>
<evidence type="ECO:0000256" key="4">
    <source>
        <dbReference type="ARBA" id="ARBA00022705"/>
    </source>
</evidence>
<dbReference type="PANTHER" id="PTHR11669:SF0">
    <property type="entry name" value="PROTEIN STICHEL-LIKE 2"/>
    <property type="match status" value="1"/>
</dbReference>
<evidence type="ECO:0000313" key="14">
    <source>
        <dbReference type="EMBL" id="BAM05948.1"/>
    </source>
</evidence>
<dbReference type="Pfam" id="PF13177">
    <property type="entry name" value="DNA_pol3_delta2"/>
    <property type="match status" value="1"/>
</dbReference>
<keyword evidence="3 11" id="KW-0548">Nucleotidyltransferase</keyword>
<gene>
    <name evidence="11" type="primary">dnaX</name>
    <name evidence="14" type="ordered locus">LFE_0225</name>
</gene>
<name>I0IKZ9_LEPFC</name>
<evidence type="ECO:0000313" key="15">
    <source>
        <dbReference type="Proteomes" id="UP000007382"/>
    </source>
</evidence>
<dbReference type="FunFam" id="3.40.50.300:FF:000014">
    <property type="entry name" value="DNA polymerase III subunit gamma/tau"/>
    <property type="match status" value="1"/>
</dbReference>
<dbReference type="EMBL" id="AP012342">
    <property type="protein sequence ID" value="BAM05948.1"/>
    <property type="molecule type" value="Genomic_DNA"/>
</dbReference>
<protein>
    <recommendedName>
        <fullName evidence="11">DNA polymerase III subunit gamma/tau</fullName>
        <ecNumber evidence="11">2.7.7.7</ecNumber>
    </recommendedName>
</protein>
<dbReference type="InterPro" id="IPR045085">
    <property type="entry name" value="HLD_clamp_pol_III_gamma_tau"/>
</dbReference>
<dbReference type="Gene3D" id="1.20.272.10">
    <property type="match status" value="1"/>
</dbReference>
<evidence type="ECO:0000256" key="10">
    <source>
        <dbReference type="ARBA" id="ARBA00049244"/>
    </source>
</evidence>
<keyword evidence="9 11" id="KW-0239">DNA-directed DNA polymerase</keyword>
<organism evidence="14 15">
    <name type="scientific">Leptospirillum ferrooxidans (strain C2-3)</name>
    <dbReference type="NCBI Taxonomy" id="1162668"/>
    <lineage>
        <taxon>Bacteria</taxon>
        <taxon>Pseudomonadati</taxon>
        <taxon>Nitrospirota</taxon>
        <taxon>Nitrospiria</taxon>
        <taxon>Nitrospirales</taxon>
        <taxon>Nitrospiraceae</taxon>
        <taxon>Leptospirillum</taxon>
    </lineage>
</organism>
<dbReference type="InterPro" id="IPR003593">
    <property type="entry name" value="AAA+_ATPase"/>
</dbReference>
<dbReference type="FunFam" id="1.10.8.60:FF:000013">
    <property type="entry name" value="DNA polymerase III subunit gamma/tau"/>
    <property type="match status" value="1"/>
</dbReference>
<comment type="subunit">
    <text evidence="11">DNA polymerase III contains a core (composed of alpha, epsilon and theta chains) that associates with a tau subunit. This core dimerizes to form the POLIII' complex. PolIII' associates with the gamma complex (composed of gamma, delta, delta', psi and chi chains) and with the beta chain to form the complete DNA polymerase III complex.</text>
</comment>
<dbReference type="NCBIfam" id="TIGR02397">
    <property type="entry name" value="dnaX_nterm"/>
    <property type="match status" value="1"/>
</dbReference>
<reference evidence="14 15" key="1">
    <citation type="journal article" date="2012" name="J. Bacteriol.">
        <title>Complete Genome Sequence of Leptospirillum ferrooxidans Strain C2-3, Isolated from a Fresh Volcanic Ash Deposit on the Island of Miyake, Japan.</title>
        <authorList>
            <person name="Fujimura R."/>
            <person name="Sato Y."/>
            <person name="Nishizawa T."/>
            <person name="Oshima K."/>
            <person name="Kim S.-W."/>
            <person name="Hattori M."/>
            <person name="Kamijo T."/>
            <person name="Ohta H."/>
        </authorList>
    </citation>
    <scope>NUCLEOTIDE SEQUENCE [LARGE SCALE GENOMIC DNA]</scope>
    <source>
        <strain evidence="14 15">C2-3</strain>
    </source>
</reference>
<feature type="domain" description="AAA+ ATPase" evidence="13">
    <location>
        <begin position="38"/>
        <end position="180"/>
    </location>
</feature>
<evidence type="ECO:0000256" key="7">
    <source>
        <dbReference type="ARBA" id="ARBA00022833"/>
    </source>
</evidence>
<feature type="compositionally biased region" description="Basic and acidic residues" evidence="12">
    <location>
        <begin position="383"/>
        <end position="409"/>
    </location>
</feature>
<dbReference type="InterPro" id="IPR012763">
    <property type="entry name" value="DNA_pol_III_sug/sutau_N"/>
</dbReference>
<accession>I0IKZ9</accession>
<comment type="function">
    <text evidence="11">DNA polymerase III is a complex, multichain enzyme responsible for most of the replicative synthesis in bacteria. This DNA polymerase also exhibits 3' to 5' exonuclease activity.</text>
</comment>
<dbReference type="GO" id="GO:0003887">
    <property type="term" value="F:DNA-directed DNA polymerase activity"/>
    <property type="evidence" value="ECO:0007669"/>
    <property type="project" value="UniProtKB-KW"/>
</dbReference>
<dbReference type="SUPFAM" id="SSF48019">
    <property type="entry name" value="post-AAA+ oligomerization domain-like"/>
    <property type="match status" value="1"/>
</dbReference>
<dbReference type="Gene3D" id="1.10.8.60">
    <property type="match status" value="1"/>
</dbReference>
<dbReference type="Gene3D" id="3.40.50.300">
    <property type="entry name" value="P-loop containing nucleotide triphosphate hydrolases"/>
    <property type="match status" value="1"/>
</dbReference>
<evidence type="ECO:0000256" key="9">
    <source>
        <dbReference type="ARBA" id="ARBA00022932"/>
    </source>
</evidence>
<proteinExistence type="inferred from homology"/>
<keyword evidence="15" id="KW-1185">Reference proteome</keyword>
<dbReference type="GO" id="GO:0003677">
    <property type="term" value="F:DNA binding"/>
    <property type="evidence" value="ECO:0007669"/>
    <property type="project" value="InterPro"/>
</dbReference>
<dbReference type="Pfam" id="PF22608">
    <property type="entry name" value="DNAX_ATPase_lid"/>
    <property type="match status" value="1"/>
</dbReference>
<dbReference type="HOGENOM" id="CLU_006229_0_4_0"/>
<dbReference type="OrthoDB" id="9810148at2"/>
<dbReference type="InterPro" id="IPR001270">
    <property type="entry name" value="ClpA/B"/>
</dbReference>
<dbReference type="GO" id="GO:0005524">
    <property type="term" value="F:ATP binding"/>
    <property type="evidence" value="ECO:0007669"/>
    <property type="project" value="UniProtKB-KW"/>
</dbReference>
<evidence type="ECO:0000256" key="1">
    <source>
        <dbReference type="ARBA" id="ARBA00006360"/>
    </source>
</evidence>
<evidence type="ECO:0000256" key="8">
    <source>
        <dbReference type="ARBA" id="ARBA00022840"/>
    </source>
</evidence>
<dbReference type="InterPro" id="IPR008921">
    <property type="entry name" value="DNA_pol3_clamp-load_cplx_C"/>
</dbReference>
<dbReference type="RefSeq" id="WP_014448442.1">
    <property type="nucleotide sequence ID" value="NC_017094.1"/>
</dbReference>
<comment type="similarity">
    <text evidence="1 11">Belongs to the DnaX/STICHEL family.</text>
</comment>
<evidence type="ECO:0000256" key="5">
    <source>
        <dbReference type="ARBA" id="ARBA00022723"/>
    </source>
</evidence>
<dbReference type="AlphaFoldDB" id="I0IKZ9"/>
<dbReference type="InterPro" id="IPR027417">
    <property type="entry name" value="P-loop_NTPase"/>
</dbReference>
<dbReference type="CDD" id="cd18137">
    <property type="entry name" value="HLD_clamp_pol_III_gamma_tau"/>
    <property type="match status" value="1"/>
</dbReference>
<dbReference type="GO" id="GO:0006261">
    <property type="term" value="P:DNA-templated DNA replication"/>
    <property type="evidence" value="ECO:0007669"/>
    <property type="project" value="TreeGrafter"/>
</dbReference>
<evidence type="ECO:0000256" key="3">
    <source>
        <dbReference type="ARBA" id="ARBA00022695"/>
    </source>
</evidence>
<sequence>MSTVISLARKWRPQTFSDLVGQESVFKAITFALKAKNLPQAYLFSGDRGVGKTTVARLLAKSINCKDGPTTAPCLSCSSCLEIAKGSSPDVMEIDGASNTSVDDVRSLREGIHFLPFSGRARIYIIDEVHMLSTAAFNALLKTLEEPPSHVIFIFATTEAHKVPDTIQSRCQHFRFRNLTIPEIKNQLQKICLAEGLDFSPEVLNLLSQAAEGSLRDALSLTDQIRALSQGGISLEDISLFLGMTPAHLERDLLDSLLSGKLPDTLKIAENLLSIGIDPRNQLKNLSKRTRDLLMSSVLASPLTGKPFEWMQEAIPPSFLTRTPSEIFLEQMLTLLLRGEEELRKSPQPSITFLLILCRICHLKDAEPLAQILASLRNSVPDNSKRETIPSKPISPEEKGMDGNQKKNPDIQPEQKPSHLDIRIPGDWKRFLREIKGLEPHDRELLEECQIQRTDPKTITLFVSKAFFESRVREHIPLLRESFLQREGEAVTILTKVQSQTGGPKIQSPVEQAKDHHLVKEAQNIFGAEIISVKNQSSPKKDP</sequence>
<keyword evidence="7" id="KW-0862">Zinc</keyword>
<dbReference type="PANTHER" id="PTHR11669">
    <property type="entry name" value="REPLICATION FACTOR C / DNA POLYMERASE III GAMMA-TAU SUBUNIT"/>
    <property type="match status" value="1"/>
</dbReference>